<dbReference type="Pfam" id="PF01795">
    <property type="entry name" value="Methyltransf_5"/>
    <property type="match status" value="1"/>
</dbReference>
<dbReference type="Pfam" id="PF12327">
    <property type="entry name" value="FtsZ_C"/>
    <property type="match status" value="1"/>
</dbReference>
<dbReference type="InterPro" id="IPR008280">
    <property type="entry name" value="Tub_FtsZ_C"/>
</dbReference>
<dbReference type="InterPro" id="IPR011332">
    <property type="entry name" value="Ribosomal_zn-bd"/>
</dbReference>
<dbReference type="Gene3D" id="3.40.50.150">
    <property type="entry name" value="Vaccinia Virus protein VP39"/>
    <property type="match status" value="1"/>
</dbReference>
<dbReference type="Proteomes" id="UP000076420">
    <property type="component" value="Unassembled WGS sequence"/>
</dbReference>
<keyword evidence="3" id="KW-0547">Nucleotide-binding</keyword>
<dbReference type="SMART" id="SM00864">
    <property type="entry name" value="Tubulin"/>
    <property type="match status" value="1"/>
</dbReference>
<dbReference type="STRING" id="6526.A0A2C9JR59"/>
<organism evidence="10 11">
    <name type="scientific">Biomphalaria glabrata</name>
    <name type="common">Bloodfluke planorb</name>
    <name type="synonym">Freshwater snail</name>
    <dbReference type="NCBI Taxonomy" id="6526"/>
    <lineage>
        <taxon>Eukaryota</taxon>
        <taxon>Metazoa</taxon>
        <taxon>Spiralia</taxon>
        <taxon>Lophotrochozoa</taxon>
        <taxon>Mollusca</taxon>
        <taxon>Gastropoda</taxon>
        <taxon>Heterobranchia</taxon>
        <taxon>Euthyneura</taxon>
        <taxon>Panpulmonata</taxon>
        <taxon>Hygrophila</taxon>
        <taxon>Lymnaeoidea</taxon>
        <taxon>Planorbidae</taxon>
        <taxon>Biomphalaria</taxon>
    </lineage>
</organism>
<dbReference type="GO" id="GO:0008168">
    <property type="term" value="F:methyltransferase activity"/>
    <property type="evidence" value="ECO:0007669"/>
    <property type="project" value="InterPro"/>
</dbReference>
<dbReference type="VEuPathDB" id="VectorBase:BGLB006700"/>
<dbReference type="HAMAP" id="MF_00340">
    <property type="entry name" value="Ribosomal_bL32"/>
    <property type="match status" value="1"/>
</dbReference>
<dbReference type="GO" id="GO:0005737">
    <property type="term" value="C:cytoplasm"/>
    <property type="evidence" value="ECO:0007669"/>
    <property type="project" value="TreeGrafter"/>
</dbReference>
<dbReference type="InterPro" id="IPR045061">
    <property type="entry name" value="FtsZ/CetZ"/>
</dbReference>
<dbReference type="PANTHER" id="PTHR30314:SF3">
    <property type="entry name" value="MITOCHONDRIAL DIVISION PROTEIN FSZA"/>
    <property type="match status" value="1"/>
</dbReference>
<comment type="similarity">
    <text evidence="2">Belongs to the FtsZ family.</text>
</comment>
<evidence type="ECO:0000256" key="3">
    <source>
        <dbReference type="ARBA" id="ARBA00022741"/>
    </source>
</evidence>
<dbReference type="PROSITE" id="PS01135">
    <property type="entry name" value="FTSZ_2"/>
    <property type="match status" value="1"/>
</dbReference>
<protein>
    <recommendedName>
        <fullName evidence="12">Cell division protein FtsZ</fullName>
    </recommendedName>
</protein>
<keyword evidence="5" id="KW-0342">GTP-binding</keyword>
<gene>
    <name evidence="10" type="primary">106064515</name>
</gene>
<dbReference type="GO" id="GO:0003735">
    <property type="term" value="F:structural constituent of ribosome"/>
    <property type="evidence" value="ECO:0007669"/>
    <property type="project" value="InterPro"/>
</dbReference>
<dbReference type="InterPro" id="IPR020805">
    <property type="entry name" value="Cell_div_FtsZ_CS"/>
</dbReference>
<dbReference type="GO" id="GO:0005525">
    <property type="term" value="F:GTP binding"/>
    <property type="evidence" value="ECO:0007669"/>
    <property type="project" value="UniProtKB-KW"/>
</dbReference>
<dbReference type="GO" id="GO:0003924">
    <property type="term" value="F:GTPase activity"/>
    <property type="evidence" value="ECO:0007669"/>
    <property type="project" value="InterPro"/>
</dbReference>
<dbReference type="SUPFAM" id="SSF57829">
    <property type="entry name" value="Zn-binding ribosomal proteins"/>
    <property type="match status" value="1"/>
</dbReference>
<comment type="similarity">
    <text evidence="1">Belongs to the bacterial ribosomal protein bL32 family.</text>
</comment>
<dbReference type="Gene3D" id="3.40.50.1440">
    <property type="entry name" value="Tubulin/FtsZ, GTPase domain"/>
    <property type="match status" value="1"/>
</dbReference>
<dbReference type="InterPro" id="IPR029063">
    <property type="entry name" value="SAM-dependent_MTases_sf"/>
</dbReference>
<feature type="domain" description="Tubulin/FtsZ 2-layer sandwich" evidence="9">
    <location>
        <begin position="366"/>
        <end position="483"/>
    </location>
</feature>
<dbReference type="SUPFAM" id="SSF53335">
    <property type="entry name" value="S-adenosyl-L-methionine-dependent methyltransferases"/>
    <property type="match status" value="1"/>
</dbReference>
<dbReference type="SUPFAM" id="SSF52490">
    <property type="entry name" value="Tubulin nucleotide-binding domain-like"/>
    <property type="match status" value="1"/>
</dbReference>
<dbReference type="InterPro" id="IPR037103">
    <property type="entry name" value="Tubulin/FtsZ-like_C"/>
</dbReference>
<evidence type="ECO:0000256" key="6">
    <source>
        <dbReference type="ARBA" id="ARBA00023274"/>
    </source>
</evidence>
<evidence type="ECO:0000256" key="5">
    <source>
        <dbReference type="ARBA" id="ARBA00023134"/>
    </source>
</evidence>
<evidence type="ECO:0000256" key="1">
    <source>
        <dbReference type="ARBA" id="ARBA00008560"/>
    </source>
</evidence>
<dbReference type="SMART" id="SM00865">
    <property type="entry name" value="Tubulin_C"/>
    <property type="match status" value="1"/>
</dbReference>
<dbReference type="CDD" id="cd02201">
    <property type="entry name" value="FtsZ_type1"/>
    <property type="match status" value="1"/>
</dbReference>
<dbReference type="Gene3D" id="3.30.1330.20">
    <property type="entry name" value="Tubulin/FtsZ, C-terminal domain"/>
    <property type="match status" value="1"/>
</dbReference>
<dbReference type="InterPro" id="IPR003008">
    <property type="entry name" value="Tubulin_FtsZ_GTPase"/>
</dbReference>
<reference evidence="10" key="1">
    <citation type="submission" date="2020-05" db="UniProtKB">
        <authorList>
            <consortium name="EnsemblMetazoa"/>
        </authorList>
    </citation>
    <scope>IDENTIFICATION</scope>
    <source>
        <strain evidence="10">BB02</strain>
    </source>
</reference>
<evidence type="ECO:0008006" key="12">
    <source>
        <dbReference type="Google" id="ProtNLM"/>
    </source>
</evidence>
<dbReference type="NCBIfam" id="TIGR00065">
    <property type="entry name" value="ftsZ"/>
    <property type="match status" value="1"/>
</dbReference>
<dbReference type="SUPFAM" id="SSF55307">
    <property type="entry name" value="Tubulin C-terminal domain-like"/>
    <property type="match status" value="1"/>
</dbReference>
<dbReference type="InterPro" id="IPR002677">
    <property type="entry name" value="Ribosomal_bL32"/>
</dbReference>
<dbReference type="InterPro" id="IPR018316">
    <property type="entry name" value="Tubulin/FtsZ_2-layer-sand-dom"/>
</dbReference>
<evidence type="ECO:0000256" key="4">
    <source>
        <dbReference type="ARBA" id="ARBA00022980"/>
    </source>
</evidence>
<dbReference type="InterPro" id="IPR036525">
    <property type="entry name" value="Tubulin/FtsZ_GTPase_sf"/>
</dbReference>
<dbReference type="InterPro" id="IPR023397">
    <property type="entry name" value="SAM-dep_MeTrfase_MraW_recog"/>
</dbReference>
<dbReference type="InterPro" id="IPR024757">
    <property type="entry name" value="FtsZ_C"/>
</dbReference>
<dbReference type="HAMAP" id="MF_00909">
    <property type="entry name" value="FtsZ"/>
    <property type="match status" value="1"/>
</dbReference>
<dbReference type="NCBIfam" id="TIGR00006">
    <property type="entry name" value="16S rRNA (cytosine(1402)-N(4))-methyltransferase RsmH"/>
    <property type="match status" value="1"/>
</dbReference>
<dbReference type="GO" id="GO:0015934">
    <property type="term" value="C:large ribosomal subunit"/>
    <property type="evidence" value="ECO:0007669"/>
    <property type="project" value="InterPro"/>
</dbReference>
<dbReference type="Gene3D" id="1.20.5.640">
    <property type="entry name" value="Single helix bin"/>
    <property type="match status" value="1"/>
</dbReference>
<dbReference type="GO" id="GO:0006412">
    <property type="term" value="P:translation"/>
    <property type="evidence" value="ECO:0007669"/>
    <property type="project" value="InterPro"/>
</dbReference>
<dbReference type="NCBIfam" id="TIGR01031">
    <property type="entry name" value="rpmF_bact"/>
    <property type="match status" value="1"/>
</dbReference>
<dbReference type="InterPro" id="IPR000158">
    <property type="entry name" value="Cell_div_FtsZ"/>
</dbReference>
<proteinExistence type="inferred from homology"/>
<sequence>MAVPFRKTSKSKKGKRRSHQALTAPTLAKCSNCGAMIKPHRVCPECGFYNEITEQLSIKPHGIYLDGTLGLGGHSLEILKRLNNQGLLIAFDLDKKAIEMATNKFRVAGYDNFKIINDNYANVKAQLDKLEITSLDGVLVDLGVSSMQLDDGSRGFSYHQDAKLDMRMNQDSNLSAYEVVNEYDENSLSRIFWLYGEETFAKRIAAMIVRTESKAKNRIILGKELTKGLGAGANPNTGREASIESEEEIREALKGADMIFIAAGMGGGTGTGSAPVIAKIAKDLGALTMAIVTRPFTFEGTTRMANANQGLQELKENVDSLIVVSNDKLLEAIGNIPLKSAFQEADKVLRQGVQTITDLIAIPSLINLDFADVRTIMQDKGYALIGIGMEKGENKAEGAALKAISSPLLEASITGAKDAIVNVTGSESMTLFEANAAVEVIREHAGSDINIIFGVAINEELDDQMIVTVIATGFDEEAIIYADPNAIAQRRTE</sequence>
<dbReference type="GO" id="GO:0032153">
    <property type="term" value="C:cell division site"/>
    <property type="evidence" value="ECO:0007669"/>
    <property type="project" value="TreeGrafter"/>
</dbReference>
<evidence type="ECO:0000256" key="7">
    <source>
        <dbReference type="SAM" id="MobiDB-lite"/>
    </source>
</evidence>
<evidence type="ECO:0000259" key="8">
    <source>
        <dbReference type="SMART" id="SM00864"/>
    </source>
</evidence>
<keyword evidence="6" id="KW-0687">Ribonucleoprotein</keyword>
<accession>A0A2C9JR59</accession>
<dbReference type="GO" id="GO:0051301">
    <property type="term" value="P:cell division"/>
    <property type="evidence" value="ECO:0007669"/>
    <property type="project" value="TreeGrafter"/>
</dbReference>
<evidence type="ECO:0000313" key="10">
    <source>
        <dbReference type="EnsemblMetazoa" id="BGLB006700-PB"/>
    </source>
</evidence>
<evidence type="ECO:0000256" key="2">
    <source>
        <dbReference type="ARBA" id="ARBA00009690"/>
    </source>
</evidence>
<name>A0A2C9JR59_BIOGL</name>
<feature type="compositionally biased region" description="Basic residues" evidence="7">
    <location>
        <begin position="7"/>
        <end position="19"/>
    </location>
</feature>
<dbReference type="SUPFAM" id="SSF81799">
    <property type="entry name" value="Putative methyltransferase TM0872, insert domain"/>
    <property type="match status" value="1"/>
</dbReference>
<dbReference type="PRINTS" id="PR00423">
    <property type="entry name" value="CELLDVISFTSZ"/>
</dbReference>
<dbReference type="EnsemblMetazoa" id="BGLB006700-RB">
    <property type="protein sequence ID" value="BGLB006700-PB"/>
    <property type="gene ID" value="BGLB006700"/>
</dbReference>
<evidence type="ECO:0000313" key="11">
    <source>
        <dbReference type="Proteomes" id="UP000076420"/>
    </source>
</evidence>
<keyword evidence="4" id="KW-0689">Ribosomal protein</keyword>
<feature type="region of interest" description="Disordered" evidence="7">
    <location>
        <begin position="1"/>
        <end position="20"/>
    </location>
</feature>
<dbReference type="PANTHER" id="PTHR30314">
    <property type="entry name" value="CELL DIVISION PROTEIN FTSZ-RELATED"/>
    <property type="match status" value="1"/>
</dbReference>
<dbReference type="InterPro" id="IPR002903">
    <property type="entry name" value="RsmH"/>
</dbReference>
<dbReference type="AlphaFoldDB" id="A0A2C9JR59"/>
<feature type="domain" description="Tubulin/FtsZ GTPase" evidence="8">
    <location>
        <begin position="176"/>
        <end position="364"/>
    </location>
</feature>
<evidence type="ECO:0000259" key="9">
    <source>
        <dbReference type="SMART" id="SM00865"/>
    </source>
</evidence>